<keyword evidence="4" id="KW-1185">Reference proteome</keyword>
<feature type="transmembrane region" description="Helical" evidence="1">
    <location>
        <begin position="38"/>
        <end position="61"/>
    </location>
</feature>
<proteinExistence type="predicted"/>
<dbReference type="InterPro" id="IPR008457">
    <property type="entry name" value="Cu-R_CopD_dom"/>
</dbReference>
<dbReference type="Pfam" id="PF05425">
    <property type="entry name" value="CopD"/>
    <property type="match status" value="1"/>
</dbReference>
<dbReference type="AlphaFoldDB" id="F4QG63"/>
<feature type="domain" description="Copper resistance protein D" evidence="2">
    <location>
        <begin position="5"/>
        <end position="53"/>
    </location>
</feature>
<evidence type="ECO:0000313" key="3">
    <source>
        <dbReference type="EMBL" id="EGF93874.1"/>
    </source>
</evidence>
<evidence type="ECO:0000313" key="4">
    <source>
        <dbReference type="Proteomes" id="UP000006512"/>
    </source>
</evidence>
<keyword evidence="1" id="KW-0812">Transmembrane</keyword>
<dbReference type="GO" id="GO:0016020">
    <property type="term" value="C:membrane"/>
    <property type="evidence" value="ECO:0007669"/>
    <property type="project" value="InterPro"/>
</dbReference>
<organism evidence="3 4">
    <name type="scientific">Asticcacaulis biprosthecium C19</name>
    <dbReference type="NCBI Taxonomy" id="715226"/>
    <lineage>
        <taxon>Bacteria</taxon>
        <taxon>Pseudomonadati</taxon>
        <taxon>Pseudomonadota</taxon>
        <taxon>Alphaproteobacteria</taxon>
        <taxon>Caulobacterales</taxon>
        <taxon>Caulobacteraceae</taxon>
        <taxon>Asticcacaulis</taxon>
    </lineage>
</organism>
<sequence length="75" mass="8097">MFVFVTIAAPVLVVSGLINSYFLIGLDHVGQIFQSPYGVLLAVKLVIFAAMLPLIQAWGIAPHGGWNRLSWSISA</sequence>
<accession>F4QG63</accession>
<reference evidence="4" key="1">
    <citation type="submission" date="2011-03" db="EMBL/GenBank/DDBJ databases">
        <title>Draft genome sequence of Brevundimonas diminuta.</title>
        <authorList>
            <person name="Brown P.J.B."/>
            <person name="Buechlein A."/>
            <person name="Hemmerich C."/>
            <person name="Brun Y.V."/>
        </authorList>
    </citation>
    <scope>NUCLEOTIDE SEQUENCE [LARGE SCALE GENOMIC DNA]</scope>
    <source>
        <strain evidence="4">C19</strain>
    </source>
</reference>
<keyword evidence="1" id="KW-0472">Membrane</keyword>
<dbReference type="Proteomes" id="UP000006512">
    <property type="component" value="Unassembled WGS sequence"/>
</dbReference>
<evidence type="ECO:0000259" key="2">
    <source>
        <dbReference type="Pfam" id="PF05425"/>
    </source>
</evidence>
<keyword evidence="1" id="KW-1133">Transmembrane helix</keyword>
<dbReference type="HOGENOM" id="CLU_2663139_0_0_5"/>
<evidence type="ECO:0000256" key="1">
    <source>
        <dbReference type="SAM" id="Phobius"/>
    </source>
</evidence>
<protein>
    <submittedName>
        <fullName evidence="3">Putative membrane protein</fullName>
    </submittedName>
</protein>
<feature type="transmembrane region" description="Helical" evidence="1">
    <location>
        <begin position="6"/>
        <end position="26"/>
    </location>
</feature>
<dbReference type="EMBL" id="GL883076">
    <property type="protein sequence ID" value="EGF93874.1"/>
    <property type="molecule type" value="Genomic_DNA"/>
</dbReference>
<name>F4QG63_9CAUL</name>
<gene>
    <name evidence="3" type="ORF">ABI_01060</name>
</gene>